<dbReference type="Pfam" id="PF13252">
    <property type="entry name" value="Phage_capsid_3"/>
    <property type="match status" value="1"/>
</dbReference>
<dbReference type="OrthoDB" id="5326547at2"/>
<organism evidence="1 2">
    <name type="scientific">Campylobacter cuniculorum DSM 23162 = LMG 24588</name>
    <dbReference type="NCBI Taxonomy" id="1121267"/>
    <lineage>
        <taxon>Bacteria</taxon>
        <taxon>Pseudomonadati</taxon>
        <taxon>Campylobacterota</taxon>
        <taxon>Epsilonproteobacteria</taxon>
        <taxon>Campylobacterales</taxon>
        <taxon>Campylobacteraceae</taxon>
        <taxon>Campylobacter</taxon>
    </lineage>
</organism>
<protein>
    <recommendedName>
        <fullName evidence="3">DUF4043 family protein</fullName>
    </recommendedName>
</protein>
<name>A0A1W6BV05_9BACT</name>
<dbReference type="EMBL" id="CP020867">
    <property type="protein sequence ID" value="ARJ55915.1"/>
    <property type="molecule type" value="Genomic_DNA"/>
</dbReference>
<dbReference type="AlphaFoldDB" id="A0A1W6BV05"/>
<sequence length="391" mass="43111">MLNELNKINLNQWKENPNISVEIATIIEKASWQRSPFEPLVGRGQDRGIRTYLTKNGEPFRPRLKAALTGDGVEGNTDFEANLDNLEILSQTIYPKIVGNALKSQVKHYQSMEQIDFIKESVQSLTDWITNKRDRNFITALSNDLSNAVICDSASSFKDTTSEASVQEASKKIVKGDVCNVKALRRAIMMARSGINYQGKDAYPLKPIRSATHTLNGLNVQNYSYIILLDTYQINQLKNDPEWIAMQKVGVRGDKNNLFTGLIGLIDECPVLDMGVWTDTQVGLLNSEVSEASFRANINPANVSNITPPSDYAGTQPVSIGFLIGASALVMVGSDKVNFYIDEAQDAGRKILCGCDRLLAIAKAKFETTQGILSPYSNTDFATIGIISSKE</sequence>
<proteinExistence type="predicted"/>
<dbReference type="Proteomes" id="UP000192902">
    <property type="component" value="Chromosome"/>
</dbReference>
<dbReference type="eggNOG" id="ENOG50319VR">
    <property type="taxonomic scope" value="Bacteria"/>
</dbReference>
<accession>A0A1W6BV05</accession>
<dbReference type="STRING" id="1121267.CCUN_0260"/>
<dbReference type="RefSeq" id="WP_027305020.1">
    <property type="nucleotide sequence ID" value="NZ_CP020867.1"/>
</dbReference>
<dbReference type="KEGG" id="ccun:CCUN_0260"/>
<evidence type="ECO:0000313" key="1">
    <source>
        <dbReference type="EMBL" id="ARJ55915.1"/>
    </source>
</evidence>
<reference evidence="1 2" key="1">
    <citation type="submission" date="2017-04" db="EMBL/GenBank/DDBJ databases">
        <title>Complete genome sequence of the Campylobacter cuniculorum type strain LMG24588.</title>
        <authorList>
            <person name="Miller W.G."/>
            <person name="Yee E."/>
            <person name="Revez J."/>
            <person name="Bono J.L."/>
            <person name="Rossi M."/>
        </authorList>
    </citation>
    <scope>NUCLEOTIDE SEQUENCE [LARGE SCALE GENOMIC DNA]</scope>
    <source>
        <strain evidence="1 2">LMG 24588</strain>
    </source>
</reference>
<dbReference type="InterPro" id="IPR025267">
    <property type="entry name" value="ORF017-like"/>
</dbReference>
<gene>
    <name evidence="1" type="ORF">CCUN_0260</name>
</gene>
<evidence type="ECO:0008006" key="3">
    <source>
        <dbReference type="Google" id="ProtNLM"/>
    </source>
</evidence>
<evidence type="ECO:0000313" key="2">
    <source>
        <dbReference type="Proteomes" id="UP000192902"/>
    </source>
</evidence>